<feature type="region of interest" description="Disordered" evidence="1">
    <location>
        <begin position="108"/>
        <end position="179"/>
    </location>
</feature>
<reference evidence="2 3" key="1">
    <citation type="journal article" date="2018" name="Mol. Biol. Evol.">
        <title>Broad Genomic Sampling Reveals a Smut Pathogenic Ancestry of the Fungal Clade Ustilaginomycotina.</title>
        <authorList>
            <person name="Kijpornyongpan T."/>
            <person name="Mondo S.J."/>
            <person name="Barry K."/>
            <person name="Sandor L."/>
            <person name="Lee J."/>
            <person name="Lipzen A."/>
            <person name="Pangilinan J."/>
            <person name="LaButti K."/>
            <person name="Hainaut M."/>
            <person name="Henrissat B."/>
            <person name="Grigoriev I.V."/>
            <person name="Spatafora J.W."/>
            <person name="Aime M.C."/>
        </authorList>
    </citation>
    <scope>NUCLEOTIDE SEQUENCE [LARGE SCALE GENOMIC DNA]</scope>
    <source>
        <strain evidence="2 3">MCA 3882</strain>
    </source>
</reference>
<gene>
    <name evidence="2" type="ORF">FA14DRAFT_192504</name>
</gene>
<dbReference type="InParanoid" id="A0A316V6Z6"/>
<sequence length="624" mass="66706">MPAFGASVSDIYATSLYAACEGLPLWNPCLCDLGDVGFVRQGTFHKIYNAAQGPQSVPSNPASNVEAAWRTQTQYPEEATSPTRISQSGGGNYIPLNRESLSNALASASYNSDGERSDTVTEAPSPAAVPTGLPGVSGARLPSNSPPPGSRRSSLTKYFPRHSSPGFGSNGATDGGPPLPLHLEAEPVRAFDMGPRMSSNYHNVGVSIGANVHAAGVPLGATLTFESSGGDGSLLVARDPVERHLLLHVGVLKAYLKAHRRYIHETYGQSEDVEMDDLVLVYGKDCSSDWAVAVTLASSAGNRVEFEVFTAAKAGLWGGWKTTCTASQRGPHRPTENSDGAVDHSMDVDMPSQTAGPLSPTPPAQPIGNISTTMNLAGDGSFSLQANTPAPAAPQNGNAPAVDTNFKPSMPNLRWNGRHGSTDVNQSIILRRITARSRLGLNVFPPSLRASAGPRNDGPRGPPPGEDSDMSTDNVLMASDADELQPTETTDPLNMVHEYILNHPTAARANVSIASDHDASLLCRRVLQERWPHISRSNRTNATFKRCIWEMADQLTMIIIDRDNVATLYFPHEKCMQDSALISRSPPASVRPPMFRTPSSPASPSEGRTRRRISRVNNLTPVRA</sequence>
<organism evidence="2 3">
    <name type="scientific">Meira miltonrushii</name>
    <dbReference type="NCBI Taxonomy" id="1280837"/>
    <lineage>
        <taxon>Eukaryota</taxon>
        <taxon>Fungi</taxon>
        <taxon>Dikarya</taxon>
        <taxon>Basidiomycota</taxon>
        <taxon>Ustilaginomycotina</taxon>
        <taxon>Exobasidiomycetes</taxon>
        <taxon>Exobasidiales</taxon>
        <taxon>Brachybasidiaceae</taxon>
        <taxon>Meira</taxon>
    </lineage>
</organism>
<protein>
    <submittedName>
        <fullName evidence="2">Uncharacterized protein</fullName>
    </submittedName>
</protein>
<dbReference type="Proteomes" id="UP000245771">
    <property type="component" value="Unassembled WGS sequence"/>
</dbReference>
<accession>A0A316V6Z6</accession>
<dbReference type="AlphaFoldDB" id="A0A316V6Z6"/>
<dbReference type="EMBL" id="KZ819606">
    <property type="protein sequence ID" value="PWN32271.1"/>
    <property type="molecule type" value="Genomic_DNA"/>
</dbReference>
<feature type="region of interest" description="Disordered" evidence="1">
    <location>
        <begin position="325"/>
        <end position="364"/>
    </location>
</feature>
<dbReference type="STRING" id="1280837.A0A316V6Z6"/>
<evidence type="ECO:0000313" key="3">
    <source>
        <dbReference type="Proteomes" id="UP000245771"/>
    </source>
</evidence>
<evidence type="ECO:0000313" key="2">
    <source>
        <dbReference type="EMBL" id="PWN32271.1"/>
    </source>
</evidence>
<name>A0A316V6Z6_9BASI</name>
<keyword evidence="3" id="KW-1185">Reference proteome</keyword>
<feature type="region of interest" description="Disordered" evidence="1">
    <location>
        <begin position="583"/>
        <end position="610"/>
    </location>
</feature>
<proteinExistence type="predicted"/>
<feature type="region of interest" description="Disordered" evidence="1">
    <location>
        <begin position="444"/>
        <end position="473"/>
    </location>
</feature>
<dbReference type="GeneID" id="37023722"/>
<feature type="compositionally biased region" description="Basic and acidic residues" evidence="1">
    <location>
        <begin position="333"/>
        <end position="347"/>
    </location>
</feature>
<dbReference type="OrthoDB" id="3222453at2759"/>
<dbReference type="RefSeq" id="XP_025352573.1">
    <property type="nucleotide sequence ID" value="XM_025501941.1"/>
</dbReference>
<evidence type="ECO:0000256" key="1">
    <source>
        <dbReference type="SAM" id="MobiDB-lite"/>
    </source>
</evidence>